<dbReference type="EMBL" id="CAFBMQ010000118">
    <property type="protein sequence ID" value="CAB4911023.1"/>
    <property type="molecule type" value="Genomic_DNA"/>
</dbReference>
<feature type="region of interest" description="Disordered" evidence="1">
    <location>
        <begin position="17"/>
        <end position="81"/>
    </location>
</feature>
<reference evidence="2" key="1">
    <citation type="submission" date="2020-05" db="EMBL/GenBank/DDBJ databases">
        <authorList>
            <person name="Chiriac C."/>
            <person name="Salcher M."/>
            <person name="Ghai R."/>
            <person name="Kavagutti S V."/>
        </authorList>
    </citation>
    <scope>NUCLEOTIDE SEQUENCE</scope>
</reference>
<proteinExistence type="predicted"/>
<feature type="compositionally biased region" description="Low complexity" evidence="1">
    <location>
        <begin position="23"/>
        <end position="43"/>
    </location>
</feature>
<protein>
    <submittedName>
        <fullName evidence="2">Unannotated protein</fullName>
    </submittedName>
</protein>
<sequence>MRSMSSIGIEKFAMSAASAGLGPTSMPSASTFSSRSRPNSSTRVEPADAMASRGSMEGLVSTSTTRRSKSVRCSTRVASTA</sequence>
<feature type="compositionally biased region" description="Low complexity" evidence="1">
    <location>
        <begin position="60"/>
        <end position="81"/>
    </location>
</feature>
<dbReference type="AlphaFoldDB" id="A0A6J7H2V2"/>
<name>A0A6J7H2V2_9ZZZZ</name>
<evidence type="ECO:0000313" key="2">
    <source>
        <dbReference type="EMBL" id="CAB4911023.1"/>
    </source>
</evidence>
<gene>
    <name evidence="2" type="ORF">UFOPK3609_00864</name>
</gene>
<accession>A0A6J7H2V2</accession>
<evidence type="ECO:0000256" key="1">
    <source>
        <dbReference type="SAM" id="MobiDB-lite"/>
    </source>
</evidence>
<organism evidence="2">
    <name type="scientific">freshwater metagenome</name>
    <dbReference type="NCBI Taxonomy" id="449393"/>
    <lineage>
        <taxon>unclassified sequences</taxon>
        <taxon>metagenomes</taxon>
        <taxon>ecological metagenomes</taxon>
    </lineage>
</organism>